<dbReference type="InterPro" id="IPR041426">
    <property type="entry name" value="Mos1_HTH"/>
</dbReference>
<reference evidence="3 4" key="1">
    <citation type="submission" date="2019-08" db="EMBL/GenBank/DDBJ databases">
        <authorList>
            <person name="Alioto T."/>
            <person name="Alioto T."/>
            <person name="Gomez Garrido J."/>
        </authorList>
    </citation>
    <scope>NUCLEOTIDE SEQUENCE [LARGE SCALE GENOMIC DNA]</scope>
</reference>
<dbReference type="PANTHER" id="PTHR46060">
    <property type="entry name" value="MARINER MOS1 TRANSPOSASE-LIKE PROTEIN"/>
    <property type="match status" value="1"/>
</dbReference>
<dbReference type="Gene3D" id="1.10.10.1450">
    <property type="match status" value="1"/>
</dbReference>
<dbReference type="Proteomes" id="UP000325440">
    <property type="component" value="Unassembled WGS sequence"/>
</dbReference>
<proteinExistence type="predicted"/>
<protein>
    <recommendedName>
        <fullName evidence="2">Mos1 transposase HTH domain-containing protein</fullName>
    </recommendedName>
</protein>
<feature type="compositionally biased region" description="Basic and acidic residues" evidence="1">
    <location>
        <begin position="54"/>
        <end position="64"/>
    </location>
</feature>
<dbReference type="OrthoDB" id="6613513at2759"/>
<sequence length="101" mass="12048">MPNLKIKQCVNLKFLVKLKKPPPECLKMLTEVYGKDTMLRTRVFEWHKRFKDGREEVKDDEHPGRPCTSNSDENVDKIDKIVRNDRRYSIRMIADMINIDK</sequence>
<organism evidence="3 4">
    <name type="scientific">Cinara cedri</name>
    <dbReference type="NCBI Taxonomy" id="506608"/>
    <lineage>
        <taxon>Eukaryota</taxon>
        <taxon>Metazoa</taxon>
        <taxon>Ecdysozoa</taxon>
        <taxon>Arthropoda</taxon>
        <taxon>Hexapoda</taxon>
        <taxon>Insecta</taxon>
        <taxon>Pterygota</taxon>
        <taxon>Neoptera</taxon>
        <taxon>Paraneoptera</taxon>
        <taxon>Hemiptera</taxon>
        <taxon>Sternorrhyncha</taxon>
        <taxon>Aphidomorpha</taxon>
        <taxon>Aphidoidea</taxon>
        <taxon>Aphididae</taxon>
        <taxon>Lachninae</taxon>
        <taxon>Cinara</taxon>
    </lineage>
</organism>
<name>A0A5E4N328_9HEMI</name>
<dbReference type="PANTHER" id="PTHR46060:SF3">
    <property type="entry name" value="PROTEIN GVQW3"/>
    <property type="match status" value="1"/>
</dbReference>
<feature type="region of interest" description="Disordered" evidence="1">
    <location>
        <begin position="54"/>
        <end position="73"/>
    </location>
</feature>
<evidence type="ECO:0000256" key="1">
    <source>
        <dbReference type="SAM" id="MobiDB-lite"/>
    </source>
</evidence>
<evidence type="ECO:0000313" key="4">
    <source>
        <dbReference type="Proteomes" id="UP000325440"/>
    </source>
</evidence>
<dbReference type="EMBL" id="CABPRJ010001581">
    <property type="protein sequence ID" value="VVC39050.1"/>
    <property type="molecule type" value="Genomic_DNA"/>
</dbReference>
<dbReference type="AlphaFoldDB" id="A0A5E4N328"/>
<gene>
    <name evidence="3" type="ORF">CINCED_3A010720</name>
</gene>
<keyword evidence="4" id="KW-1185">Reference proteome</keyword>
<dbReference type="Pfam" id="PF17906">
    <property type="entry name" value="HTH_48"/>
    <property type="match status" value="1"/>
</dbReference>
<dbReference type="InterPro" id="IPR052709">
    <property type="entry name" value="Transposase-MT_Hybrid"/>
</dbReference>
<evidence type="ECO:0000313" key="3">
    <source>
        <dbReference type="EMBL" id="VVC39050.1"/>
    </source>
</evidence>
<accession>A0A5E4N328</accession>
<feature type="domain" description="Mos1 transposase HTH" evidence="2">
    <location>
        <begin position="12"/>
        <end position="53"/>
    </location>
</feature>
<evidence type="ECO:0000259" key="2">
    <source>
        <dbReference type="Pfam" id="PF17906"/>
    </source>
</evidence>